<organism evidence="1 2">
    <name type="scientific">Propionibacterium australiense</name>
    <dbReference type="NCBI Taxonomy" id="119981"/>
    <lineage>
        <taxon>Bacteria</taxon>
        <taxon>Bacillati</taxon>
        <taxon>Actinomycetota</taxon>
        <taxon>Actinomycetes</taxon>
        <taxon>Propionibacteriales</taxon>
        <taxon>Propionibacteriaceae</taxon>
        <taxon>Propionibacterium</taxon>
    </lineage>
</organism>
<dbReference type="AlphaFoldDB" id="A0A8B3FRR6"/>
<comment type="caution">
    <text evidence="1">The sequence shown here is derived from an EMBL/GenBank/DDBJ whole genome shotgun (WGS) entry which is preliminary data.</text>
</comment>
<dbReference type="RefSeq" id="WP_121588209.1">
    <property type="nucleotide sequence ID" value="NZ_RCIW01000012.1"/>
</dbReference>
<dbReference type="Proteomes" id="UP000279336">
    <property type="component" value="Unassembled WGS sequence"/>
</dbReference>
<reference evidence="1 2" key="1">
    <citation type="submission" date="2018-10" db="EMBL/GenBank/DDBJ databases">
        <title>Propionibacterium australiense Genome Sequencing and Assembly.</title>
        <authorList>
            <person name="Bernier A.-M."/>
            <person name="Bernard K."/>
        </authorList>
    </citation>
    <scope>NUCLEOTIDE SEQUENCE [LARGE SCALE GENOMIC DNA]</scope>
    <source>
        <strain evidence="1 2">NML98A078</strain>
    </source>
</reference>
<dbReference type="EMBL" id="RCIW01000012">
    <property type="protein sequence ID" value="RLP08916.1"/>
    <property type="molecule type" value="Genomic_DNA"/>
</dbReference>
<proteinExistence type="predicted"/>
<gene>
    <name evidence="1" type="ORF">D7U36_08900</name>
</gene>
<name>A0A8B3FRR6_9ACTN</name>
<evidence type="ECO:0000313" key="2">
    <source>
        <dbReference type="Proteomes" id="UP000279336"/>
    </source>
</evidence>
<protein>
    <submittedName>
        <fullName evidence="1">Uncharacterized protein</fullName>
    </submittedName>
</protein>
<evidence type="ECO:0000313" key="1">
    <source>
        <dbReference type="EMBL" id="RLP08916.1"/>
    </source>
</evidence>
<sequence>MSTTKPTTITLAEVGPDQVESIKEQLAELREDMANGVEPGPSELSFQVRIKELEDLLAGLDPQSIWAVDENLCPVEEVARDGIDAAKALYPGYTFGQPRTYPDEPGCAGYRYWTGELDG</sequence>
<accession>A0A8B3FRR6</accession>